<evidence type="ECO:0000313" key="2">
    <source>
        <dbReference type="EMBL" id="KAJ3710894.1"/>
    </source>
</evidence>
<dbReference type="SUPFAM" id="SSF81383">
    <property type="entry name" value="F-box domain"/>
    <property type="match status" value="1"/>
</dbReference>
<protein>
    <recommendedName>
        <fullName evidence="1">F-box domain-containing protein</fullName>
    </recommendedName>
</protein>
<proteinExistence type="predicted"/>
<reference evidence="2" key="2">
    <citation type="journal article" date="2023" name="Proc. Natl. Acad. Sci. U.S.A.">
        <title>A global phylogenomic analysis of the shiitake genus Lentinula.</title>
        <authorList>
            <person name="Sierra-Patev S."/>
            <person name="Min B."/>
            <person name="Naranjo-Ortiz M."/>
            <person name="Looney B."/>
            <person name="Konkel Z."/>
            <person name="Slot J.C."/>
            <person name="Sakamoto Y."/>
            <person name="Steenwyk J.L."/>
            <person name="Rokas A."/>
            <person name="Carro J."/>
            <person name="Camarero S."/>
            <person name="Ferreira P."/>
            <person name="Molpeceres G."/>
            <person name="Ruiz-Duenas F.J."/>
            <person name="Serrano A."/>
            <person name="Henrissat B."/>
            <person name="Drula E."/>
            <person name="Hughes K.W."/>
            <person name="Mata J.L."/>
            <person name="Ishikawa N.K."/>
            <person name="Vargas-Isla R."/>
            <person name="Ushijima S."/>
            <person name="Smith C.A."/>
            <person name="Donoghue J."/>
            <person name="Ahrendt S."/>
            <person name="Andreopoulos W."/>
            <person name="He G."/>
            <person name="LaButti K."/>
            <person name="Lipzen A."/>
            <person name="Ng V."/>
            <person name="Riley R."/>
            <person name="Sandor L."/>
            <person name="Barry K."/>
            <person name="Martinez A.T."/>
            <person name="Xiao Y."/>
            <person name="Gibbons J.G."/>
            <person name="Terashima K."/>
            <person name="Grigoriev I.V."/>
            <person name="Hibbett D."/>
        </authorList>
    </citation>
    <scope>NUCLEOTIDE SEQUENCE</scope>
    <source>
        <strain evidence="2">ET3784</strain>
    </source>
</reference>
<comment type="caution">
    <text evidence="2">The sequence shown here is derived from an EMBL/GenBank/DDBJ whole genome shotgun (WGS) entry which is preliminary data.</text>
</comment>
<evidence type="ECO:0000259" key="1">
    <source>
        <dbReference type="Pfam" id="PF12937"/>
    </source>
</evidence>
<feature type="domain" description="F-box" evidence="1">
    <location>
        <begin position="1"/>
        <end position="46"/>
    </location>
</feature>
<dbReference type="EMBL" id="JANVFO010000130">
    <property type="protein sequence ID" value="KAJ3710894.1"/>
    <property type="molecule type" value="Genomic_DNA"/>
</dbReference>
<gene>
    <name evidence="2" type="ORF">DFJ43DRAFT_1009125</name>
</gene>
<dbReference type="InterPro" id="IPR036047">
    <property type="entry name" value="F-box-like_dom_sf"/>
</dbReference>
<organism evidence="2 3">
    <name type="scientific">Lentinula guzmanii</name>
    <dbReference type="NCBI Taxonomy" id="2804957"/>
    <lineage>
        <taxon>Eukaryota</taxon>
        <taxon>Fungi</taxon>
        <taxon>Dikarya</taxon>
        <taxon>Basidiomycota</taxon>
        <taxon>Agaricomycotina</taxon>
        <taxon>Agaricomycetes</taxon>
        <taxon>Agaricomycetidae</taxon>
        <taxon>Agaricales</taxon>
        <taxon>Marasmiineae</taxon>
        <taxon>Omphalotaceae</taxon>
        <taxon>Lentinula</taxon>
    </lineage>
</organism>
<accession>A0AA38J1B2</accession>
<dbReference type="AlphaFoldDB" id="A0AA38J1B2"/>
<sequence length="60" mass="7147">MSDLPQEVIDRFIDELSNSIEDLRNLSLVCRSWLRRARYHLFRSITLGPQDFKEIRGALR</sequence>
<dbReference type="InterPro" id="IPR001810">
    <property type="entry name" value="F-box_dom"/>
</dbReference>
<keyword evidence="3" id="KW-1185">Reference proteome</keyword>
<dbReference type="Pfam" id="PF12937">
    <property type="entry name" value="F-box-like"/>
    <property type="match status" value="1"/>
</dbReference>
<name>A0AA38J1B2_9AGAR</name>
<evidence type="ECO:0000313" key="3">
    <source>
        <dbReference type="Proteomes" id="UP001176059"/>
    </source>
</evidence>
<dbReference type="Proteomes" id="UP001176059">
    <property type="component" value="Unassembled WGS sequence"/>
</dbReference>
<reference evidence="2" key="1">
    <citation type="submission" date="2022-08" db="EMBL/GenBank/DDBJ databases">
        <authorList>
            <consortium name="DOE Joint Genome Institute"/>
            <person name="Min B."/>
            <person name="Sierra-Patev S."/>
            <person name="Naranjo-Ortiz M."/>
            <person name="Looney B."/>
            <person name="Konkel Z."/>
            <person name="Slot J.C."/>
            <person name="Sakamoto Y."/>
            <person name="Steenwyk J.L."/>
            <person name="Rokas A."/>
            <person name="Carro J."/>
            <person name="Camarero S."/>
            <person name="Ferreira P."/>
            <person name="Molpeceres G."/>
            <person name="Ruiz-duenas F.J."/>
            <person name="Serrano A."/>
            <person name="Henrissat B."/>
            <person name="Drula E."/>
            <person name="Hughes K.W."/>
            <person name="Mata J.L."/>
            <person name="Ishikawa N.K."/>
            <person name="Vargas-Isla R."/>
            <person name="Ushijima S."/>
            <person name="Smith C.A."/>
            <person name="Ahrendt S."/>
            <person name="Andreopoulos W."/>
            <person name="He G."/>
            <person name="LaButti K."/>
            <person name="Lipzen A."/>
            <person name="Ng V."/>
            <person name="Riley R."/>
            <person name="Sandor L."/>
            <person name="Barry K."/>
            <person name="Martinez A.T."/>
            <person name="Xiao Y."/>
            <person name="Gibbons J.G."/>
            <person name="Terashima K."/>
            <person name="Hibbett D.S."/>
            <person name="Grigoriev I.V."/>
        </authorList>
    </citation>
    <scope>NUCLEOTIDE SEQUENCE</scope>
    <source>
        <strain evidence="2">ET3784</strain>
    </source>
</reference>